<dbReference type="EMBL" id="CYKH01000532">
    <property type="protein sequence ID" value="CUG05132.1"/>
    <property type="molecule type" value="Genomic_DNA"/>
</dbReference>
<feature type="compositionally biased region" description="Low complexity" evidence="1">
    <location>
        <begin position="150"/>
        <end position="166"/>
    </location>
</feature>
<dbReference type="AlphaFoldDB" id="A0A0S4IW53"/>
<organism evidence="2 3">
    <name type="scientific">Bodo saltans</name>
    <name type="common">Flagellated protozoan</name>
    <dbReference type="NCBI Taxonomy" id="75058"/>
    <lineage>
        <taxon>Eukaryota</taxon>
        <taxon>Discoba</taxon>
        <taxon>Euglenozoa</taxon>
        <taxon>Kinetoplastea</taxon>
        <taxon>Metakinetoplastina</taxon>
        <taxon>Eubodonida</taxon>
        <taxon>Bodonidae</taxon>
        <taxon>Bodo</taxon>
    </lineage>
</organism>
<protein>
    <submittedName>
        <fullName evidence="2">GPI-anchored surface protein, putative</fullName>
    </submittedName>
</protein>
<dbReference type="Proteomes" id="UP000051952">
    <property type="component" value="Unassembled WGS sequence"/>
</dbReference>
<feature type="region of interest" description="Disordered" evidence="1">
    <location>
        <begin position="415"/>
        <end position="435"/>
    </location>
</feature>
<proteinExistence type="predicted"/>
<evidence type="ECO:0000256" key="1">
    <source>
        <dbReference type="SAM" id="MobiDB-lite"/>
    </source>
</evidence>
<gene>
    <name evidence="2" type="ORF">BSAL_70785</name>
</gene>
<feature type="region of interest" description="Disordered" evidence="1">
    <location>
        <begin position="148"/>
        <end position="189"/>
    </location>
</feature>
<evidence type="ECO:0000313" key="2">
    <source>
        <dbReference type="EMBL" id="CUG05132.1"/>
    </source>
</evidence>
<accession>A0A0S4IW53</accession>
<dbReference type="VEuPathDB" id="TriTrypDB:BSAL_70785"/>
<reference evidence="3" key="1">
    <citation type="submission" date="2015-09" db="EMBL/GenBank/DDBJ databases">
        <authorList>
            <consortium name="Pathogen Informatics"/>
        </authorList>
    </citation>
    <scope>NUCLEOTIDE SEQUENCE [LARGE SCALE GENOMIC DNA]</scope>
    <source>
        <strain evidence="3">Lake Konstanz</strain>
    </source>
</reference>
<feature type="compositionally biased region" description="Low complexity" evidence="1">
    <location>
        <begin position="176"/>
        <end position="188"/>
    </location>
</feature>
<evidence type="ECO:0000313" key="3">
    <source>
        <dbReference type="Proteomes" id="UP000051952"/>
    </source>
</evidence>
<keyword evidence="3" id="KW-1185">Reference proteome</keyword>
<sequence>MGCGVSSDQLQISHLASGGRCLGGGTSRSARADIYKPVFPHRPEHSASKRYREVLRIMRSLQPLCGMSQTAFDCRELLILRWTTPPQSHAAAAAPFIPQESRHAYMSPGAGESLIPTAVKPAAAAVNGCGTPPESPATPLASLYQERTSHSNNDNNNIAGSSSNGGAMKPTTVMPSSSSNNNNNNNSSRALRKRISLAEVDRGFREAPFLAPQCTTNLSSICIRAFNTVKFYLGRSDREREDERLDVIEFHMVLSFVLSYLEALVLLDQEAPIYEEMYDQQDADHHIDNDVMLLSEALELLPLGSCANYPAGDASSAEAVARSLLQPSSSGVVISGGLVNRSSGSTFVVLQPFYENSCLPRLVAPADRFPRLRLKFPSQLVWNRAEDVPAAFRKDMLTPSTVLFPDLTRVQALMNPTPSSSANANNKLLTNSGISPQRGSWSGGITATSGSFRLNQSASFGSHHAATIMMQAEEGAAAAAGGGSSVASPELCEFLARAKLVSCFVEVVPNLSALTRSAI</sequence>
<name>A0A0S4IW53_BODSA</name>